<proteinExistence type="inferred from homology"/>
<comment type="caution">
    <text evidence="4">The sequence shown here is derived from an EMBL/GenBank/DDBJ whole genome shotgun (WGS) entry which is preliminary data.</text>
</comment>
<keyword evidence="5" id="KW-1185">Reference proteome</keyword>
<evidence type="ECO:0000313" key="4">
    <source>
        <dbReference type="EMBL" id="KUF09682.1"/>
    </source>
</evidence>
<evidence type="ECO:0000256" key="2">
    <source>
        <dbReference type="SAM" id="Coils"/>
    </source>
</evidence>
<organism evidence="4 5">
    <name type="scientific">Pseudoponticoccus marisrubri</name>
    <dbReference type="NCBI Taxonomy" id="1685382"/>
    <lineage>
        <taxon>Bacteria</taxon>
        <taxon>Pseudomonadati</taxon>
        <taxon>Pseudomonadota</taxon>
        <taxon>Alphaproteobacteria</taxon>
        <taxon>Rhodobacterales</taxon>
        <taxon>Roseobacteraceae</taxon>
        <taxon>Pseudoponticoccus</taxon>
    </lineage>
</organism>
<dbReference type="OrthoDB" id="7999550at2"/>
<evidence type="ECO:0000313" key="5">
    <source>
        <dbReference type="Proteomes" id="UP000054396"/>
    </source>
</evidence>
<dbReference type="EMBL" id="LPXO01000011">
    <property type="protein sequence ID" value="KUF09682.1"/>
    <property type="molecule type" value="Genomic_DNA"/>
</dbReference>
<dbReference type="STRING" id="1685382.AVJ23_16135"/>
<comment type="similarity">
    <text evidence="1">Belongs to the PspA/Vipp/IM30 family.</text>
</comment>
<feature type="coiled-coil region" evidence="2">
    <location>
        <begin position="61"/>
        <end position="128"/>
    </location>
</feature>
<keyword evidence="2" id="KW-0175">Coiled coil</keyword>
<gene>
    <name evidence="4" type="ORF">AVJ23_16135</name>
</gene>
<evidence type="ECO:0000256" key="3">
    <source>
        <dbReference type="SAM" id="MobiDB-lite"/>
    </source>
</evidence>
<name>A0A0W7WGJ3_9RHOB</name>
<dbReference type="InterPro" id="IPR007157">
    <property type="entry name" value="PspA_VIPP1"/>
</dbReference>
<accession>A0A0W7WGJ3</accession>
<dbReference type="AlphaFoldDB" id="A0A0W7WGJ3"/>
<dbReference type="Pfam" id="PF04012">
    <property type="entry name" value="PspA_IM30"/>
    <property type="match status" value="1"/>
</dbReference>
<evidence type="ECO:0000256" key="1">
    <source>
        <dbReference type="ARBA" id="ARBA00043985"/>
    </source>
</evidence>
<dbReference type="RefSeq" id="WP_058863246.1">
    <property type="nucleotide sequence ID" value="NZ_LPXO01000011.1"/>
</dbReference>
<reference evidence="4 5" key="1">
    <citation type="submission" date="2015-12" db="EMBL/GenBank/DDBJ databases">
        <authorList>
            <person name="Shamseldin A."/>
            <person name="Moawad H."/>
            <person name="Abd El-Rahim W.M."/>
            <person name="Sadowsky M.J."/>
        </authorList>
    </citation>
    <scope>NUCLEOTIDE SEQUENCE [LARGE SCALE GENOMIC DNA]</scope>
    <source>
        <strain evidence="4 5">SJ5A-1</strain>
    </source>
</reference>
<sequence length="225" mass="24883">MFGTLKTLIAGANARAEEQVRDHFCIELIDQKIREAEASLKSAKYALAGLIQRERAETRQVTALEARVADLMSRAKEALEAGREDLATEAAEAIAQMENELTLRRGTVQRLETRILQLRQSVETANRRLIDLKQGAVAARAAKKEAEIQKRLGAHVPRDTAFEEAEALIGRVLSRDDPFEQSQILKEIDTGLDRSDMADRMAAEGFGPASRSTAADVLSRLKTKD</sequence>
<feature type="region of interest" description="Disordered" evidence="3">
    <location>
        <begin position="199"/>
        <end position="225"/>
    </location>
</feature>
<dbReference type="Proteomes" id="UP000054396">
    <property type="component" value="Unassembled WGS sequence"/>
</dbReference>
<protein>
    <submittedName>
        <fullName evidence="4">Phage shock protein A</fullName>
    </submittedName>
</protein>